<keyword evidence="3" id="KW-1185">Reference proteome</keyword>
<dbReference type="Gene3D" id="3.90.1720.10">
    <property type="entry name" value="endopeptidase domain like (from Nostoc punctiforme)"/>
    <property type="match status" value="1"/>
</dbReference>
<sequence>MSSLRRRSVLAAIASTAAIPLVGSTTAKAAPAAAPVKATPAALTAPPGISFAQNRIPGMVSLGDPTWFPDAVRESLTVQVLAGTPARTKVSDSHGTLAVLTTGARTVAVRGPQRTFTEQKRPFTDTFARTFTGDWGMSPGGGNWTTSNGAPANYYVEPGRGVIHISQNNSSYFATLNDPNIADFSATALVSLDTMPAGADSSIALTFGYQGYDNHYRARLAFSTTGTVKLSVEKEQADVVTTLAAGVQLGTGYVANQKWRIRVERTGITLRARAWRSDLAEPGTWTHVLDDATFGAGKLGIRALASKFSTALPTKAGVHEFAATGVWAAPPVVTHDTWVRLLPTAFNGTWTSDIEARVRAWPNDISPDAIALAAMLQTGAAPYNSPAQGGAQVLGESGYGPLNPDGTRIEGADFHEYMGIAWTFPSGETKPVPGPQWLRTLDCSGMVRMVFGYHLGIPMVYDNPTGFNGVNMPRRSRDIGPQGPGVVIHRDDLAPPAYPNIQIGDVVCFDADPDAVGELDHVGFYVGQDSNGRYRFVSSRKTVNGPTISDLGGASTLDGTGTYATSLRIVRRF</sequence>
<feature type="chain" id="PRO_5011732382" description="NlpC/P60 family protein" evidence="1">
    <location>
        <begin position="30"/>
        <end position="573"/>
    </location>
</feature>
<keyword evidence="1" id="KW-0732">Signal</keyword>
<dbReference type="STRING" id="155974.SAMN04487818_102442"/>
<evidence type="ECO:0008006" key="4">
    <source>
        <dbReference type="Google" id="ProtNLM"/>
    </source>
</evidence>
<dbReference type="AlphaFoldDB" id="A0A1H9N155"/>
<dbReference type="Proteomes" id="UP000199051">
    <property type="component" value="Unassembled WGS sequence"/>
</dbReference>
<gene>
    <name evidence="2" type="ORF">SAMN04487818_102442</name>
</gene>
<organism evidence="2 3">
    <name type="scientific">Actinokineospora terrae</name>
    <dbReference type="NCBI Taxonomy" id="155974"/>
    <lineage>
        <taxon>Bacteria</taxon>
        <taxon>Bacillati</taxon>
        <taxon>Actinomycetota</taxon>
        <taxon>Actinomycetes</taxon>
        <taxon>Pseudonocardiales</taxon>
        <taxon>Pseudonocardiaceae</taxon>
        <taxon>Actinokineospora</taxon>
    </lineage>
</organism>
<evidence type="ECO:0000256" key="1">
    <source>
        <dbReference type="SAM" id="SignalP"/>
    </source>
</evidence>
<dbReference type="SUPFAM" id="SSF54001">
    <property type="entry name" value="Cysteine proteinases"/>
    <property type="match status" value="1"/>
</dbReference>
<dbReference type="RefSeq" id="WP_092775354.1">
    <property type="nucleotide sequence ID" value="NZ_FOGI01000002.1"/>
</dbReference>
<reference evidence="3" key="1">
    <citation type="submission" date="2016-10" db="EMBL/GenBank/DDBJ databases">
        <authorList>
            <person name="Varghese N."/>
            <person name="Submissions S."/>
        </authorList>
    </citation>
    <scope>NUCLEOTIDE SEQUENCE [LARGE SCALE GENOMIC DNA]</scope>
    <source>
        <strain evidence="3">DSM 44260</strain>
    </source>
</reference>
<dbReference type="EMBL" id="FOGI01000002">
    <property type="protein sequence ID" value="SER29459.1"/>
    <property type="molecule type" value="Genomic_DNA"/>
</dbReference>
<protein>
    <recommendedName>
        <fullName evidence="4">NlpC/P60 family protein</fullName>
    </recommendedName>
</protein>
<name>A0A1H9N155_9PSEU</name>
<evidence type="ECO:0000313" key="2">
    <source>
        <dbReference type="EMBL" id="SER29459.1"/>
    </source>
</evidence>
<dbReference type="InterPro" id="IPR038765">
    <property type="entry name" value="Papain-like_cys_pep_sf"/>
</dbReference>
<proteinExistence type="predicted"/>
<feature type="signal peptide" evidence="1">
    <location>
        <begin position="1"/>
        <end position="29"/>
    </location>
</feature>
<evidence type="ECO:0000313" key="3">
    <source>
        <dbReference type="Proteomes" id="UP000199051"/>
    </source>
</evidence>
<accession>A0A1H9N155</accession>
<dbReference type="InterPro" id="IPR006311">
    <property type="entry name" value="TAT_signal"/>
</dbReference>
<dbReference type="PROSITE" id="PS51318">
    <property type="entry name" value="TAT"/>
    <property type="match status" value="1"/>
</dbReference>